<keyword evidence="2" id="KW-1185">Reference proteome</keyword>
<evidence type="ECO:0000313" key="1">
    <source>
        <dbReference type="EMBL" id="KAK7732287.1"/>
    </source>
</evidence>
<dbReference type="PANTHER" id="PTHR45458:SF1">
    <property type="entry name" value="SHORT CHAIN DEHYDROGENASE"/>
    <property type="match status" value="1"/>
</dbReference>
<dbReference type="SUPFAM" id="SSF51735">
    <property type="entry name" value="NAD(P)-binding Rossmann-fold domains"/>
    <property type="match status" value="1"/>
</dbReference>
<reference evidence="1 2" key="1">
    <citation type="journal article" date="2023" name="PLoS ONE">
        <title>Cytospora paraplurivora sp. nov. isolated from orchards with fruit tree decline syndrome in Ontario, Canada.</title>
        <authorList>
            <person name="Ilyukhin E."/>
            <person name="Nguyen H.D.T."/>
            <person name="Castle A.J."/>
            <person name="Ellouze W."/>
        </authorList>
    </citation>
    <scope>NUCLEOTIDE SEQUENCE [LARGE SCALE GENOMIC DNA]</scope>
    <source>
        <strain evidence="1 2">FDS-564</strain>
    </source>
</reference>
<accession>A0AAN9TXV7</accession>
<dbReference type="GO" id="GO:0016616">
    <property type="term" value="F:oxidoreductase activity, acting on the CH-OH group of donors, NAD or NADP as acceptor"/>
    <property type="evidence" value="ECO:0007669"/>
    <property type="project" value="TreeGrafter"/>
</dbReference>
<dbReference type="AlphaFoldDB" id="A0AAN9TXV7"/>
<evidence type="ECO:0000313" key="2">
    <source>
        <dbReference type="Proteomes" id="UP001320245"/>
    </source>
</evidence>
<dbReference type="InterPro" id="IPR036291">
    <property type="entry name" value="NAD(P)-bd_dom_sf"/>
</dbReference>
<dbReference type="Gene3D" id="3.40.50.720">
    <property type="entry name" value="NAD(P)-binding Rossmann-like Domain"/>
    <property type="match status" value="1"/>
</dbReference>
<sequence>MPQEQNPKPPSKLPAILITGALSGLGRAFFQHFVELSDRTYDKPDGNFRVIGIDRHPWTDEAGSIHPSHPQGCLSTYVQLDVTSPAEEIKAFARRWIGEETPLYLVVHCAGVRGLAPGVEVNSSDDVATAETLSAIDAATLRGTFEINVVGTFNVLAAVLPHLRLAAREGLNPRVVIMSSRMGSMAANEKGGGYAYRASKAALNAVVRSMSIDVPEVFFALVHPGRVETGLVSVKEDGAFTCKESLETLLPMIDRFGEGHLKSGCFVDRFGETIPW</sequence>
<dbReference type="Proteomes" id="UP001320245">
    <property type="component" value="Unassembled WGS sequence"/>
</dbReference>
<gene>
    <name evidence="1" type="ORF">SLS53_008578</name>
</gene>
<dbReference type="EMBL" id="JAJSPL020000052">
    <property type="protein sequence ID" value="KAK7732287.1"/>
    <property type="molecule type" value="Genomic_DNA"/>
</dbReference>
<dbReference type="PRINTS" id="PR00081">
    <property type="entry name" value="GDHRDH"/>
</dbReference>
<proteinExistence type="predicted"/>
<dbReference type="PANTHER" id="PTHR45458">
    <property type="entry name" value="SHORT-CHAIN DEHYDROGENASE/REDUCTASE SDR"/>
    <property type="match status" value="1"/>
</dbReference>
<protein>
    <submittedName>
        <fullName evidence="1">Uncharacterized protein</fullName>
    </submittedName>
</protein>
<comment type="caution">
    <text evidence="1">The sequence shown here is derived from an EMBL/GenBank/DDBJ whole genome shotgun (WGS) entry which is preliminary data.</text>
</comment>
<dbReference type="InterPro" id="IPR002347">
    <property type="entry name" value="SDR_fam"/>
</dbReference>
<dbReference type="InterPro" id="IPR052184">
    <property type="entry name" value="SDR_enzymes"/>
</dbReference>
<name>A0AAN9TXV7_9PEZI</name>
<organism evidence="1 2">
    <name type="scientific">Cytospora paraplurivora</name>
    <dbReference type="NCBI Taxonomy" id="2898453"/>
    <lineage>
        <taxon>Eukaryota</taxon>
        <taxon>Fungi</taxon>
        <taxon>Dikarya</taxon>
        <taxon>Ascomycota</taxon>
        <taxon>Pezizomycotina</taxon>
        <taxon>Sordariomycetes</taxon>
        <taxon>Sordariomycetidae</taxon>
        <taxon>Diaporthales</taxon>
        <taxon>Cytosporaceae</taxon>
        <taxon>Cytospora</taxon>
    </lineage>
</organism>
<dbReference type="Pfam" id="PF00106">
    <property type="entry name" value="adh_short"/>
    <property type="match status" value="1"/>
</dbReference>